<dbReference type="Pfam" id="PF00144">
    <property type="entry name" value="Beta-lactamase"/>
    <property type="match status" value="1"/>
</dbReference>
<dbReference type="PANTHER" id="PTHR45527:SF1">
    <property type="entry name" value="FATTY ACID SYNTHASE"/>
    <property type="match status" value="1"/>
</dbReference>
<dbReference type="SUPFAM" id="SSF56801">
    <property type="entry name" value="Acetyl-CoA synthetase-like"/>
    <property type="match status" value="1"/>
</dbReference>
<dbReference type="FunFam" id="2.30.38.10:FF:000001">
    <property type="entry name" value="Non-ribosomal peptide synthetase PvdI"/>
    <property type="match status" value="1"/>
</dbReference>
<dbReference type="InterPro" id="IPR045851">
    <property type="entry name" value="AMP-bd_C_sf"/>
</dbReference>
<dbReference type="Pfam" id="PF13193">
    <property type="entry name" value="AMP-binding_C"/>
    <property type="match status" value="1"/>
</dbReference>
<dbReference type="InterPro" id="IPR023213">
    <property type="entry name" value="CAT-like_dom_sf"/>
</dbReference>
<dbReference type="FunFam" id="3.30.300.30:FF:000010">
    <property type="entry name" value="Enterobactin synthetase component F"/>
    <property type="match status" value="1"/>
</dbReference>
<dbReference type="PROSITE" id="PS50075">
    <property type="entry name" value="CARRIER"/>
    <property type="match status" value="3"/>
</dbReference>
<evidence type="ECO:0000256" key="1">
    <source>
        <dbReference type="ARBA" id="ARBA00001957"/>
    </source>
</evidence>
<dbReference type="NCBIfam" id="TIGR01733">
    <property type="entry name" value="AA-adenyl-dom"/>
    <property type="match status" value="1"/>
</dbReference>
<dbReference type="InterPro" id="IPR001466">
    <property type="entry name" value="Beta-lactam-related"/>
</dbReference>
<dbReference type="Pfam" id="PF00550">
    <property type="entry name" value="PP-binding"/>
    <property type="match status" value="3"/>
</dbReference>
<keyword evidence="4" id="KW-0597">Phosphoprotein</keyword>
<feature type="domain" description="Carrier" evidence="5">
    <location>
        <begin position="1005"/>
        <end position="1079"/>
    </location>
</feature>
<dbReference type="InterPro" id="IPR036736">
    <property type="entry name" value="ACP-like_sf"/>
</dbReference>
<evidence type="ECO:0000259" key="5">
    <source>
        <dbReference type="PROSITE" id="PS50075"/>
    </source>
</evidence>
<dbReference type="GO" id="GO:0003824">
    <property type="term" value="F:catalytic activity"/>
    <property type="evidence" value="ECO:0007669"/>
    <property type="project" value="InterPro"/>
</dbReference>
<dbReference type="InterPro" id="IPR000873">
    <property type="entry name" value="AMP-dep_synth/lig_dom"/>
</dbReference>
<dbReference type="EMBL" id="BSTX01000001">
    <property type="protein sequence ID" value="GLZ77527.1"/>
    <property type="molecule type" value="Genomic_DNA"/>
</dbReference>
<protein>
    <recommendedName>
        <fullName evidence="5">Carrier domain-containing protein</fullName>
    </recommendedName>
</protein>
<dbReference type="GO" id="GO:0005737">
    <property type="term" value="C:cytoplasm"/>
    <property type="evidence" value="ECO:0007669"/>
    <property type="project" value="TreeGrafter"/>
</dbReference>
<dbReference type="Gene3D" id="2.30.38.10">
    <property type="entry name" value="Luciferase, Domain 3"/>
    <property type="match status" value="1"/>
</dbReference>
<dbReference type="InterPro" id="IPR020806">
    <property type="entry name" value="PKS_PP-bd"/>
</dbReference>
<dbReference type="GO" id="GO:0044550">
    <property type="term" value="P:secondary metabolite biosynthetic process"/>
    <property type="evidence" value="ECO:0007669"/>
    <property type="project" value="TreeGrafter"/>
</dbReference>
<evidence type="ECO:0000256" key="4">
    <source>
        <dbReference type="ARBA" id="ARBA00022553"/>
    </source>
</evidence>
<sequence length="3273" mass="347495">MTAENASRLSDAKRVLLERRLRGLSGAPVTGVRRRTGDGPAPLSPAQRGVWLADQLRADTSVSGVYRVMWLRGALDRDAFARAVAGLVERHEVLRTTYRPDGDDAVQVVETPGAAVLTVAAAPGSTPAERRAAALAEAEKAAAESFDLARGPLFTARLTETGADEHLLFLRMHHLLTDEWSCGLLARELAALYAAERDGRAHGLPALPVQYADYAAWLAEPAQAATRAEHAEWWTQALTGVPPVLELPTDRIRPDVPTYRGGIERLTLSPEASAGLRALAQAHGTTLFSALLALFGSVLHKYSGQARFAVGSLLSGRGRPEVENMMGMFASTVAIPLDFTGSPSFADVLERTGRSVVGALDHQDATVDQVVTGLRLPREPGRNPLFQALFQCVEVSEHEWDFAGLDVEAVWFDAGLAKVDLTLIAVNQPSGVTLELTYAEDLYAPAFATRLLAHLSNVVDAATASAGTRVADADMLTDGERHAALVEWNATGMDYPTEDTVHGLFTTWANEKPELPAIWRLDGTPVSYGELNAMSNRLAHYLREHGVGRETLVGVCAEHSVEMFVILLGVLKAGAAYVPLDASLPASRLEWILTDTAAPVVVTTEALRGSIPAFDGEILAVDTERAAIEAYPDHDPEPWSTSDNLLYTIYTSGSTGRPKGVLVPHRGVVNYLWWAIDGYGLAGERGAPMLGSIAFDLSVPNFWLPFIGGKCTTLLPTDKSLESLAARLSEPGDFSLLKITPGHLDVMRGMLEPGQVRSVRTFVVGADEVRAETVMGWRAIAPGARVINEYGPTETVVGCSIYEVPEDFDPSISVSIGKPIGNLRMYVLDAGLNPAPVGVVGELYIGGDGVARGYLNRPELTAAKFVPDPYGAPGDRLYRTGDLARYRADGDFEFLGRTDFQVKVRGYRIELGEVEARLGLHPAVTEAVAAVITGHGGHKRLAGYVVCDGEAPSTSDLKAFMAEALPEYMVPQVFVVLDAMPLTSAGKVDRTALPAPGAVRREAVKPATPQEKALAEIWAKVLGVPNVGSGDNFFELGGDSILAIKVVGLAREAGLAISPAALFRHQTIGDLAATVPVVADDLPPAPPIPTDLPPDANLFADAVSHVSAIGSARATATRGLAEALGVSVDEVLLAALARAGLDLWGGVALAVEVAGKPVVLRPQGQGPAALIGAIAAQAKGPRAADAQVHFGPTPTGTREEARKHLLDVSPEAHDGGFRITWTYGGGCHDASTIEKLAECFASVLADLTGELPRLDGVDLTGVADVYRLGPLQTGMLYQTAAQPDRHDYIEQFAYSLDGPLDAVALRAAWDAAVARHASLRTSFAWRELPYPVQLVRAEAAPQWIEADWTGADVPAMLDASRRRPLPLDGPPPVEFTLARLGEDRHLLAWRFHHIVLDGWSLGIVLNEVLADYRAAVTGDPVPVRDAPAPFRAFVTRLAARDPEADAAYWRQTLGGADLPTPIPVVGPEQEEGGATGVIDAELSREASERLTSFARDSRVTVGAVLHAAWGLLLAKDSGRADVVFGSTTAGRASGVPGIDGMVGLLMNTVPFRVTVTDTPVAEWLRDVHTSLGELRDHEQVPLGEVRRAAGIPLGSGVFDSIFVYENFPVPDDGEIGGLRVDLAYSYGQSGYPLVLGAGLHDVLMLRLNYDTERVTAADARRMLDAYLALVEALPTASLKDLAPTTVARPRAVAAAPVAVPQVAHVAPRTETERALAEVWREVLGIDSTIGVHDDFVVLGGDSILAMQVIARARDLGMTLRPRDLARTPTIAALAAKAAETAAPATVHSGGLDLAVLGGRHPGAESVYKLTPLQTGMLFHALGGEGGNDYVQVFAYDVAAPLDAEAFRAAWQAATDRHPALRTVFAWEDLAHPVQAILHGTAVDLRVLDWSDVPAGEAAERLAALAAAEQAGPVDLSLAPPTRVTVVRKSPDTWSFVWRSHHIALDGFSAGRVCDEVLADYLARAAGGEPPVVTPAPYEEYLSWMGGHDRGGEDAHWRAALSGFTRPTPLPAGTGEGEGFAAVQNTAAPELSAAIDALARGHRVTVGAVLHAAWGLYLARRTGREDVVFGTAVTGRSAPVTGADQMVGMLMNTLPVRMAAPDDTTVGEWLLATHRELGELREYEHCSLVDIQRATSVPAGRRLFESILVYQAVREGEGGLPGGFSARTGEEAVATDYPVVLDALWDGELNLQLNYERARFTRDEATAITEGFLALLASLAADPGASPARAARVLPAGSSAAEVAADDEAVGHVEPRGPVEEALAAIWAQILGVERVGAADDFYELGGDSILAIQVVGAARKAGYGITTKHILTHRTVAGLGVVATRPEAARDAVVDSVPLPRERWAALAEALASPGAHHWQAVAEVGGNAAEVWRRLADRHDVLRSTIEWDAEDGPVRHLHAAPAAPGAALIPEARLATWLAVERTRGLDPARSPQRVDVIDTGDRNLLVWQFSGVLLDREEAEAILREGFGTPGVLTLAETPVRAPRTATGPARPEAVRILTGVCAGLDLTADALLIAARATRAGAAVTVADVLDHPTIEGLAAVARVTASEVDEPGHGPVEPTPVHRWFARLDVPHDHYNQASLLSIDGETDPERLERALHAVVAHHDALRLRLTAEGEHVAETETARLIRVAAPGEDPEALATEANASLSLVDGPILRGVLFPETNRLLLAVHHIAVDIVSWGPLLEDLEAAHDGRALPEPTTSFRRWASRLAEYARGPEFAAEARYWRTRPVPDAPLPLDLASGPNTEGSTEQHVAFLDATATAALKSRMNEALVTALASAVRDWTGRDDVRLDLEGHGREDLFDDVDLSRTIGWFTAVRPIELRVPGDLADAAAVVRAKLREITGIGHGLAVDGFDGGEIIVNYHGQRGSGGAKGRFTPVDGPVGVTRAPEGVRQYLLEVDAGIEDDRLYVIWKYSRQRHTAATVAKLAAAVIERLTALAGTTRRAALPGDLAYEGSPVVSVPMDRHGVPGVAAAVLRDGELAGTWAAGLAAEGVPVRPETAFPVGSGSKYVAALALLRLAQDGTLRLDDEADRHLSGWRVGAPVTVRQLMAHTAGLTVTGYDGYLPGEPLPSLLDVLEGRGATPAVRAEDRPGTRFRYSGSHYTVLQLLLEEVTGTPYARLARELVLDPLGMSGSGYQPGEAIGHDEHGTALPVRHFAELAAAGLWSTAADMARMLTEVHRGHTGSGSAFLSRESAAIFLDPAGTGTGGLLLGVGDVPGHRCLTLADPVRGSGLVILSNADAGRLALDEISDTVVTYIVGDEAHTGRM</sequence>
<dbReference type="GO" id="GO:0043041">
    <property type="term" value="P:amino acid activation for nonribosomal peptide biosynthetic process"/>
    <property type="evidence" value="ECO:0007669"/>
    <property type="project" value="TreeGrafter"/>
</dbReference>
<dbReference type="Gene3D" id="3.40.50.980">
    <property type="match status" value="2"/>
</dbReference>
<evidence type="ECO:0000313" key="6">
    <source>
        <dbReference type="EMBL" id="GLZ77527.1"/>
    </source>
</evidence>
<comment type="cofactor">
    <cofactor evidence="1">
        <name>pantetheine 4'-phosphate</name>
        <dbReference type="ChEBI" id="CHEBI:47942"/>
    </cofactor>
</comment>
<comment type="caution">
    <text evidence="6">The sequence shown here is derived from an EMBL/GenBank/DDBJ whole genome shotgun (WGS) entry which is preliminary data.</text>
</comment>
<dbReference type="CDD" id="cd19531">
    <property type="entry name" value="LCL_NRPS-like"/>
    <property type="match status" value="1"/>
</dbReference>
<dbReference type="Gene3D" id="3.30.559.30">
    <property type="entry name" value="Nonribosomal peptide synthetase, condensation domain"/>
    <property type="match status" value="5"/>
</dbReference>
<dbReference type="Gene3D" id="3.40.710.10">
    <property type="entry name" value="DD-peptidase/beta-lactamase superfamily"/>
    <property type="match status" value="1"/>
</dbReference>
<dbReference type="InterPro" id="IPR001242">
    <property type="entry name" value="Condensation_dom"/>
</dbReference>
<organism evidence="6 7">
    <name type="scientific">Actinorhabdospora filicis</name>
    <dbReference type="NCBI Taxonomy" id="1785913"/>
    <lineage>
        <taxon>Bacteria</taxon>
        <taxon>Bacillati</taxon>
        <taxon>Actinomycetota</taxon>
        <taxon>Actinomycetes</taxon>
        <taxon>Micromonosporales</taxon>
        <taxon>Micromonosporaceae</taxon>
        <taxon>Actinorhabdospora</taxon>
    </lineage>
</organism>
<keyword evidence="7" id="KW-1185">Reference proteome</keyword>
<feature type="domain" description="Carrier" evidence="5">
    <location>
        <begin position="1706"/>
        <end position="1781"/>
    </location>
</feature>
<dbReference type="Pfam" id="PF00668">
    <property type="entry name" value="Condensation"/>
    <property type="match status" value="4"/>
</dbReference>
<dbReference type="GO" id="GO:0031177">
    <property type="term" value="F:phosphopantetheine binding"/>
    <property type="evidence" value="ECO:0007669"/>
    <property type="project" value="InterPro"/>
</dbReference>
<dbReference type="InterPro" id="IPR025110">
    <property type="entry name" value="AMP-bd_C"/>
</dbReference>
<dbReference type="Gene3D" id="1.10.1200.10">
    <property type="entry name" value="ACP-like"/>
    <property type="match status" value="3"/>
</dbReference>
<gene>
    <name evidence="6" type="ORF">Afil01_23340</name>
</gene>
<feature type="domain" description="Carrier" evidence="5">
    <location>
        <begin position="2253"/>
        <end position="2327"/>
    </location>
</feature>
<dbReference type="Proteomes" id="UP001165079">
    <property type="component" value="Unassembled WGS sequence"/>
</dbReference>
<dbReference type="InterPro" id="IPR010071">
    <property type="entry name" value="AA_adenyl_dom"/>
</dbReference>
<dbReference type="SMART" id="SM00823">
    <property type="entry name" value="PKS_PP"/>
    <property type="match status" value="3"/>
</dbReference>
<dbReference type="InterPro" id="IPR009081">
    <property type="entry name" value="PP-bd_ACP"/>
</dbReference>
<dbReference type="PANTHER" id="PTHR45527">
    <property type="entry name" value="NONRIBOSOMAL PEPTIDE SYNTHETASE"/>
    <property type="match status" value="1"/>
</dbReference>
<keyword evidence="3" id="KW-0596">Phosphopantetheine</keyword>
<accession>A0A9W6W2Y4</accession>
<dbReference type="SUPFAM" id="SSF47336">
    <property type="entry name" value="ACP-like"/>
    <property type="match status" value="3"/>
</dbReference>
<dbReference type="Pfam" id="PF00501">
    <property type="entry name" value="AMP-binding"/>
    <property type="match status" value="1"/>
</dbReference>
<evidence type="ECO:0000313" key="7">
    <source>
        <dbReference type="Proteomes" id="UP001165079"/>
    </source>
</evidence>
<evidence type="ECO:0000256" key="3">
    <source>
        <dbReference type="ARBA" id="ARBA00022450"/>
    </source>
</evidence>
<dbReference type="FunFam" id="1.10.1200.10:FF:000005">
    <property type="entry name" value="Nonribosomal peptide synthetase 1"/>
    <property type="match status" value="3"/>
</dbReference>
<proteinExistence type="inferred from homology"/>
<comment type="similarity">
    <text evidence="2">Belongs to the ATP-dependent AMP-binding enzyme family.</text>
</comment>
<dbReference type="SUPFAM" id="SSF56601">
    <property type="entry name" value="beta-lactamase/transpeptidase-like"/>
    <property type="match status" value="1"/>
</dbReference>
<reference evidence="6" key="1">
    <citation type="submission" date="2023-03" db="EMBL/GenBank/DDBJ databases">
        <title>Actinorhabdospora filicis NBRC 111898.</title>
        <authorList>
            <person name="Ichikawa N."/>
            <person name="Sato H."/>
            <person name="Tonouchi N."/>
        </authorList>
    </citation>
    <scope>NUCLEOTIDE SEQUENCE</scope>
    <source>
        <strain evidence="6">NBRC 111898</strain>
    </source>
</reference>
<dbReference type="PROSITE" id="PS00012">
    <property type="entry name" value="PHOSPHOPANTETHEINE"/>
    <property type="match status" value="2"/>
</dbReference>
<dbReference type="RefSeq" id="WP_285662628.1">
    <property type="nucleotide sequence ID" value="NZ_BSTX01000001.1"/>
</dbReference>
<dbReference type="InterPro" id="IPR006162">
    <property type="entry name" value="Ppantetheine_attach_site"/>
</dbReference>
<dbReference type="FunFam" id="3.40.50.980:FF:000001">
    <property type="entry name" value="Non-ribosomal peptide synthetase"/>
    <property type="match status" value="1"/>
</dbReference>
<dbReference type="SUPFAM" id="SSF52777">
    <property type="entry name" value="CoA-dependent acyltransferases"/>
    <property type="match status" value="10"/>
</dbReference>
<name>A0A9W6W2Y4_9ACTN</name>
<dbReference type="CDD" id="cd05930">
    <property type="entry name" value="A_NRPS"/>
    <property type="match status" value="1"/>
</dbReference>
<dbReference type="InterPro" id="IPR012338">
    <property type="entry name" value="Beta-lactam/transpept-like"/>
</dbReference>
<dbReference type="GO" id="GO:0008610">
    <property type="term" value="P:lipid biosynthetic process"/>
    <property type="evidence" value="ECO:0007669"/>
    <property type="project" value="UniProtKB-ARBA"/>
</dbReference>
<evidence type="ECO:0000256" key="2">
    <source>
        <dbReference type="ARBA" id="ARBA00006432"/>
    </source>
</evidence>
<dbReference type="Gene3D" id="3.30.559.10">
    <property type="entry name" value="Chloramphenicol acetyltransferase-like domain"/>
    <property type="match status" value="5"/>
</dbReference>
<dbReference type="Gene3D" id="3.30.300.30">
    <property type="match status" value="1"/>
</dbReference>